<keyword evidence="1" id="KW-0812">Transmembrane</keyword>
<dbReference type="Proteomes" id="UP000095256">
    <property type="component" value="Unassembled WGS sequence"/>
</dbReference>
<dbReference type="EMBL" id="MIEK01000014">
    <property type="protein sequence ID" value="OEH82822.1"/>
    <property type="molecule type" value="Genomic_DNA"/>
</dbReference>
<keyword evidence="6" id="KW-1185">Reference proteome</keyword>
<dbReference type="STRING" id="762845.BCR26_11380"/>
<feature type="domain" description="WxL Interacting Protein host binding" evidence="4">
    <location>
        <begin position="178"/>
        <end position="313"/>
    </location>
</feature>
<evidence type="ECO:0000256" key="1">
    <source>
        <dbReference type="SAM" id="Phobius"/>
    </source>
</evidence>
<evidence type="ECO:0000256" key="2">
    <source>
        <dbReference type="SAM" id="SignalP"/>
    </source>
</evidence>
<dbReference type="Pfam" id="PF06030">
    <property type="entry name" value="WxLIP_PGBD"/>
    <property type="match status" value="1"/>
</dbReference>
<organism evidence="5 6">
    <name type="scientific">Enterococcus rivorum</name>
    <dbReference type="NCBI Taxonomy" id="762845"/>
    <lineage>
        <taxon>Bacteria</taxon>
        <taxon>Bacillati</taxon>
        <taxon>Bacillota</taxon>
        <taxon>Bacilli</taxon>
        <taxon>Lactobacillales</taxon>
        <taxon>Enterococcaceae</taxon>
        <taxon>Enterococcus</taxon>
    </lineage>
</organism>
<dbReference type="CDD" id="cd12087">
    <property type="entry name" value="TM_EGFR-like"/>
    <property type="match status" value="1"/>
</dbReference>
<keyword evidence="2" id="KW-0732">Signal</keyword>
<evidence type="ECO:0000313" key="5">
    <source>
        <dbReference type="EMBL" id="OEH82822.1"/>
    </source>
</evidence>
<dbReference type="OrthoDB" id="2148359at2"/>
<feature type="domain" description="WxL Interacting Protein peptidoglycan binding" evidence="3">
    <location>
        <begin position="47"/>
        <end position="164"/>
    </location>
</feature>
<keyword evidence="1" id="KW-1133">Transmembrane helix</keyword>
<accession>A0A1E5KY62</accession>
<comment type="caution">
    <text evidence="5">The sequence shown here is derived from an EMBL/GenBank/DDBJ whole genome shotgun (WGS) entry which is preliminary data.</text>
</comment>
<feature type="transmembrane region" description="Helical" evidence="1">
    <location>
        <begin position="328"/>
        <end position="350"/>
    </location>
</feature>
<feature type="chain" id="PRO_5009180576" evidence="2">
    <location>
        <begin position="34"/>
        <end position="375"/>
    </location>
</feature>
<evidence type="ECO:0000259" key="3">
    <source>
        <dbReference type="Pfam" id="PF06030"/>
    </source>
</evidence>
<dbReference type="Pfam" id="PF11797">
    <property type="entry name" value="WxLIP_HBD"/>
    <property type="match status" value="1"/>
</dbReference>
<dbReference type="InterPro" id="IPR010317">
    <property type="entry name" value="WxLIP_PGBD"/>
</dbReference>
<sequence>MKKIVSKKKSLVLSVIALLVLFLGLNISENAYANEEKSKNLDTITGFTYSLTFPENQVSQDLGYYKLKMAPGQKQTVQFELSNPSTEKLVVGISKNGAKTNQNGVIEYGESTIKNDPSLKFDFKDLIEMPKSVELAPGETKKVQVNISMPSTAYEGTIAGGIQLMKEEQNQPETSGGGSQVINQYAYVIAFLLEESATELKPDLKFNKVYAGQNNYRNTLFVNFSNVLATYLNDMTIETQIMKKGSNAVLFERKQAGMRMAPNSFIGFPVSMNGEQMVSGDYTAKILVTSGDKKWEWTEGFKITQEEADKFNERDVGLVQEKGLDWKLIALLVGGILFVIVIVFLIIHLIRKNKQKKAIAKKRVRMNAKKKASKK</sequence>
<proteinExistence type="predicted"/>
<evidence type="ECO:0000259" key="4">
    <source>
        <dbReference type="Pfam" id="PF11797"/>
    </source>
</evidence>
<gene>
    <name evidence="5" type="ORF">BCR26_11380</name>
</gene>
<reference evidence="5 6" key="1">
    <citation type="submission" date="2016-09" db="EMBL/GenBank/DDBJ databases">
        <authorList>
            <person name="Capua I."/>
            <person name="De Benedictis P."/>
            <person name="Joannis T."/>
            <person name="Lombin L.H."/>
            <person name="Cattoli G."/>
        </authorList>
    </citation>
    <scope>NUCLEOTIDE SEQUENCE [LARGE SCALE GENOMIC DNA]</scope>
    <source>
        <strain evidence="5 6">LMG 25899</strain>
    </source>
</reference>
<dbReference type="RefSeq" id="WP_069698171.1">
    <property type="nucleotide sequence ID" value="NZ_JAGGMA010000030.1"/>
</dbReference>
<feature type="signal peptide" evidence="2">
    <location>
        <begin position="1"/>
        <end position="33"/>
    </location>
</feature>
<protein>
    <submittedName>
        <fullName evidence="5">Uncharacterized protein</fullName>
    </submittedName>
</protein>
<evidence type="ECO:0000313" key="6">
    <source>
        <dbReference type="Proteomes" id="UP000095256"/>
    </source>
</evidence>
<name>A0A1E5KY62_9ENTE</name>
<keyword evidence="1" id="KW-0472">Membrane</keyword>
<dbReference type="InterPro" id="IPR021759">
    <property type="entry name" value="WxLIP_HBD"/>
</dbReference>
<dbReference type="AlphaFoldDB" id="A0A1E5KY62"/>